<dbReference type="Proteomes" id="UP001432322">
    <property type="component" value="Unassembled WGS sequence"/>
</dbReference>
<evidence type="ECO:0000256" key="1">
    <source>
        <dbReference type="SAM" id="MobiDB-lite"/>
    </source>
</evidence>
<keyword evidence="3" id="KW-1185">Reference proteome</keyword>
<accession>A0AAV5WJ18</accession>
<feature type="non-terminal residue" evidence="2">
    <location>
        <position position="236"/>
    </location>
</feature>
<sequence length="236" mass="27081">PQDPPTSVQTENPSDLERSIVIARLPIDPNLDDEAQVRQDYDQVVAITTLIGYPVLPVTVYRMPVANPSAAHNRLTKVLLPTRKHAELILKFASRVKRDPHFSDIFIRPSYAKPEERPKTPPTSRRPFLHQPPHPHPPQPLMKVQIGRLHVVVDLEDEAASSYGRLRLLRLLCRKREREIKDHSNSPLDFPHPPRPRPHQSRVHPTTWLMPPFFTFILRQMFAPVSPCAFSAFLPC</sequence>
<protein>
    <submittedName>
        <fullName evidence="2">Uncharacterized protein</fullName>
    </submittedName>
</protein>
<dbReference type="AlphaFoldDB" id="A0AAV5WJ18"/>
<evidence type="ECO:0000313" key="2">
    <source>
        <dbReference type="EMBL" id="GMT31655.1"/>
    </source>
</evidence>
<name>A0AAV5WJ18_9BILA</name>
<comment type="caution">
    <text evidence="2">The sequence shown here is derived from an EMBL/GenBank/DDBJ whole genome shotgun (WGS) entry which is preliminary data.</text>
</comment>
<evidence type="ECO:0000313" key="3">
    <source>
        <dbReference type="Proteomes" id="UP001432322"/>
    </source>
</evidence>
<dbReference type="EMBL" id="BTSY01000006">
    <property type="protein sequence ID" value="GMT31655.1"/>
    <property type="molecule type" value="Genomic_DNA"/>
</dbReference>
<feature type="region of interest" description="Disordered" evidence="1">
    <location>
        <begin position="107"/>
        <end position="140"/>
    </location>
</feature>
<feature type="region of interest" description="Disordered" evidence="1">
    <location>
        <begin position="182"/>
        <end position="203"/>
    </location>
</feature>
<reference evidence="2" key="1">
    <citation type="submission" date="2023-10" db="EMBL/GenBank/DDBJ databases">
        <title>Genome assembly of Pristionchus species.</title>
        <authorList>
            <person name="Yoshida K."/>
            <person name="Sommer R.J."/>
        </authorList>
    </citation>
    <scope>NUCLEOTIDE SEQUENCE</scope>
    <source>
        <strain evidence="2">RS5133</strain>
    </source>
</reference>
<proteinExistence type="predicted"/>
<gene>
    <name evidence="2" type="ORF">PFISCL1PPCAC_22952</name>
</gene>
<feature type="non-terminal residue" evidence="2">
    <location>
        <position position="1"/>
    </location>
</feature>
<organism evidence="2 3">
    <name type="scientific">Pristionchus fissidentatus</name>
    <dbReference type="NCBI Taxonomy" id="1538716"/>
    <lineage>
        <taxon>Eukaryota</taxon>
        <taxon>Metazoa</taxon>
        <taxon>Ecdysozoa</taxon>
        <taxon>Nematoda</taxon>
        <taxon>Chromadorea</taxon>
        <taxon>Rhabditida</taxon>
        <taxon>Rhabditina</taxon>
        <taxon>Diplogasteromorpha</taxon>
        <taxon>Diplogasteroidea</taxon>
        <taxon>Neodiplogasteridae</taxon>
        <taxon>Pristionchus</taxon>
    </lineage>
</organism>
<feature type="compositionally biased region" description="Pro residues" evidence="1">
    <location>
        <begin position="130"/>
        <end position="140"/>
    </location>
</feature>